<organism evidence="5 6">
    <name type="scientific">Pseudomonas neustonica</name>
    <dbReference type="NCBI Taxonomy" id="2487346"/>
    <lineage>
        <taxon>Bacteria</taxon>
        <taxon>Pseudomonadati</taxon>
        <taxon>Pseudomonadota</taxon>
        <taxon>Gammaproteobacteria</taxon>
        <taxon>Pseudomonadales</taxon>
        <taxon>Pseudomonadaceae</taxon>
        <taxon>Pseudomonas</taxon>
    </lineage>
</organism>
<evidence type="ECO:0000256" key="3">
    <source>
        <dbReference type="ARBA" id="ARBA00022840"/>
    </source>
</evidence>
<dbReference type="SUPFAM" id="SSF53244">
    <property type="entry name" value="MurD-like peptide ligases, peptide-binding domain"/>
    <property type="match status" value="1"/>
</dbReference>
<dbReference type="Pfam" id="PF08245">
    <property type="entry name" value="Mur_ligase_M"/>
    <property type="match status" value="1"/>
</dbReference>
<dbReference type="EMBL" id="RKKU01000001">
    <property type="protein sequence ID" value="ROZ88165.1"/>
    <property type="molecule type" value="Genomic_DNA"/>
</dbReference>
<gene>
    <name evidence="5" type="ORF">EF096_00240</name>
</gene>
<feature type="domain" description="Mur ligase central" evidence="4">
    <location>
        <begin position="52"/>
        <end position="238"/>
    </location>
</feature>
<dbReference type="Gene3D" id="3.40.1190.10">
    <property type="entry name" value="Mur-like, catalytic domain"/>
    <property type="match status" value="1"/>
</dbReference>
<sequence>MQLMPMKFIKERVIGKLGFMLCQRRKPSREELDFWLGSRARRRLGNSRFIGVTGSAGKSTCSSLLHHLLSERYIVAASLIENTPRVLARRLCQVERKDAFVVMEMSGHEAGVLDRSCALVQPEMGIVISVSNDHYANFRGIDNVIKEKSTLVSTVAASGRVFINSDDPAVLGMAPLAQAKVITFGCSQGSDYQAQRVRLDDDGNLCFDCCYKSELVSFKLALFGLHFLPSALAAIACANQCGIPLEVLKSQAESYTSLPGRCDLYQLMDGRTVICDTVKAPYSTLGLAIGALDAFPRSRPRRIVLGNISDYPGAFGPKLRRIAVQALAVADQLILHRPPGDVDRLIAKHGSDKVKVFDRVSDIQEFLGENGTPNDVLLLKGSSVNHLESLLLPWLGRAPCDREPCGFKHSCFSCQYGFLMPGGRDFLKYHEYKNGLVRKVI</sequence>
<protein>
    <recommendedName>
        <fullName evidence="4">Mur ligase central domain-containing protein</fullName>
    </recommendedName>
</protein>
<dbReference type="SUPFAM" id="SSF53623">
    <property type="entry name" value="MurD-like peptide ligases, catalytic domain"/>
    <property type="match status" value="1"/>
</dbReference>
<evidence type="ECO:0000256" key="1">
    <source>
        <dbReference type="ARBA" id="ARBA00022598"/>
    </source>
</evidence>
<proteinExistence type="predicted"/>
<dbReference type="PANTHER" id="PTHR43024:SF1">
    <property type="entry name" value="UDP-N-ACETYLMURAMOYL-TRIPEPTIDE--D-ALANYL-D-ALANINE LIGASE"/>
    <property type="match status" value="1"/>
</dbReference>
<dbReference type="PANTHER" id="PTHR43024">
    <property type="entry name" value="UDP-N-ACETYLMURAMOYL-TRIPEPTIDE--D-ALANYL-D-ALANINE LIGASE"/>
    <property type="match status" value="1"/>
</dbReference>
<comment type="caution">
    <text evidence="5">The sequence shown here is derived from an EMBL/GenBank/DDBJ whole genome shotgun (WGS) entry which is preliminary data.</text>
</comment>
<dbReference type="InterPro" id="IPR013221">
    <property type="entry name" value="Mur_ligase_cen"/>
</dbReference>
<evidence type="ECO:0000259" key="4">
    <source>
        <dbReference type="Pfam" id="PF08245"/>
    </source>
</evidence>
<name>A0ABX9XMB6_9PSED</name>
<keyword evidence="6" id="KW-1185">Reference proteome</keyword>
<reference evidence="5 6" key="1">
    <citation type="submission" date="2018-11" db="EMBL/GenBank/DDBJ databases">
        <authorList>
            <person name="Jang G.I."/>
            <person name="Hwang C.Y."/>
        </authorList>
    </citation>
    <scope>NUCLEOTIDE SEQUENCE [LARGE SCALE GENOMIC DNA]</scope>
    <source>
        <strain evidence="5 6">SSM26</strain>
    </source>
</reference>
<dbReference type="InterPro" id="IPR051046">
    <property type="entry name" value="MurCDEF_CellWall_CoF430Synth"/>
</dbReference>
<dbReference type="Gene3D" id="3.90.190.20">
    <property type="entry name" value="Mur ligase, C-terminal domain"/>
    <property type="match status" value="1"/>
</dbReference>
<accession>A0ABX9XMB6</accession>
<dbReference type="InterPro" id="IPR036565">
    <property type="entry name" value="Mur-like_cat_sf"/>
</dbReference>
<keyword evidence="2" id="KW-0547">Nucleotide-binding</keyword>
<dbReference type="Proteomes" id="UP000275199">
    <property type="component" value="Unassembled WGS sequence"/>
</dbReference>
<dbReference type="InterPro" id="IPR036615">
    <property type="entry name" value="Mur_ligase_C_dom_sf"/>
</dbReference>
<keyword evidence="3" id="KW-0067">ATP-binding</keyword>
<keyword evidence="1" id="KW-0436">Ligase</keyword>
<evidence type="ECO:0000313" key="5">
    <source>
        <dbReference type="EMBL" id="ROZ88165.1"/>
    </source>
</evidence>
<evidence type="ECO:0000256" key="2">
    <source>
        <dbReference type="ARBA" id="ARBA00022741"/>
    </source>
</evidence>
<evidence type="ECO:0000313" key="6">
    <source>
        <dbReference type="Proteomes" id="UP000275199"/>
    </source>
</evidence>